<accession>C5T8D2</accession>
<sequence>MIHYLTTMHTYGQTRVAAGPLPGKTRRLWGVESDTKCTTVGATF</sequence>
<organism evidence="1 2">
    <name type="scientific">Acidovorax delafieldii 2AN</name>
    <dbReference type="NCBI Taxonomy" id="573060"/>
    <lineage>
        <taxon>Bacteria</taxon>
        <taxon>Pseudomonadati</taxon>
        <taxon>Pseudomonadota</taxon>
        <taxon>Betaproteobacteria</taxon>
        <taxon>Burkholderiales</taxon>
        <taxon>Comamonadaceae</taxon>
        <taxon>Acidovorax</taxon>
    </lineage>
</organism>
<dbReference type="Proteomes" id="UP000003856">
    <property type="component" value="Unassembled WGS sequence"/>
</dbReference>
<reference evidence="1 2" key="1">
    <citation type="submission" date="2009-05" db="EMBL/GenBank/DDBJ databases">
        <title>The draft genome of Acidovorax delafieldii 2AN.</title>
        <authorList>
            <consortium name="US DOE Joint Genome Institute (JGI-PGF)"/>
            <person name="Lucas S."/>
            <person name="Copeland A."/>
            <person name="Lapidus A."/>
            <person name="Glavina del Rio T."/>
            <person name="Tice H."/>
            <person name="Bruce D."/>
            <person name="Goodwin L."/>
            <person name="Pitluck S."/>
            <person name="Larimer F."/>
            <person name="Land M.L."/>
            <person name="Hauser L."/>
            <person name="Shelobolina E.S."/>
            <person name="Picardal F."/>
            <person name="Roden E."/>
            <person name="Emerson D."/>
        </authorList>
    </citation>
    <scope>NUCLEOTIDE SEQUENCE [LARGE SCALE GENOMIC DNA]</scope>
    <source>
        <strain evidence="1 2">2AN</strain>
    </source>
</reference>
<proteinExistence type="predicted"/>
<comment type="caution">
    <text evidence="1">The sequence shown here is derived from an EMBL/GenBank/DDBJ whole genome shotgun (WGS) entry which is preliminary data.</text>
</comment>
<keyword evidence="2" id="KW-1185">Reference proteome</keyword>
<dbReference type="PATRIC" id="fig|573060.9.peg.1873"/>
<evidence type="ECO:0000313" key="1">
    <source>
        <dbReference type="EMBL" id="EER59265.1"/>
    </source>
</evidence>
<gene>
    <name evidence="1" type="ORF">AcdelDRAFT_3162</name>
</gene>
<dbReference type="AlphaFoldDB" id="C5T8D2"/>
<evidence type="ECO:0000313" key="2">
    <source>
        <dbReference type="Proteomes" id="UP000003856"/>
    </source>
</evidence>
<dbReference type="EMBL" id="ACQT01000144">
    <property type="protein sequence ID" value="EER59265.1"/>
    <property type="molecule type" value="Genomic_DNA"/>
</dbReference>
<protein>
    <submittedName>
        <fullName evidence="1">Uncharacterized protein</fullName>
    </submittedName>
</protein>
<name>C5T8D2_ACIDE</name>